<organism evidence="1 2">
    <name type="scientific">Brevibacillus laterosporus</name>
    <name type="common">Bacillus laterosporus</name>
    <dbReference type="NCBI Taxonomy" id="1465"/>
    <lineage>
        <taxon>Bacteria</taxon>
        <taxon>Bacillati</taxon>
        <taxon>Bacillota</taxon>
        <taxon>Bacilli</taxon>
        <taxon>Bacillales</taxon>
        <taxon>Paenibacillaceae</taxon>
        <taxon>Brevibacillus</taxon>
    </lineage>
</organism>
<evidence type="ECO:0000313" key="1">
    <source>
        <dbReference type="EMBL" id="QDX91047.1"/>
    </source>
</evidence>
<dbReference type="EMBL" id="CP033462">
    <property type="protein sequence ID" value="QDX91047.1"/>
    <property type="molecule type" value="Genomic_DNA"/>
</dbReference>
<sequence>MIFADDVVAYICDKVLKDAALDVFYLVTLNPNGISKIDILKEYQNRMGLQLSPDKLSQKYRSTVEEGIAVLLGTTFIDYYPDGTSFKYFLTDNGKLVIPKMGRILKENPDLVKTSNIIAKIMEGETKQ</sequence>
<dbReference type="Proteomes" id="UP000319432">
    <property type="component" value="Plasmid p1821L02"/>
</dbReference>
<protein>
    <submittedName>
        <fullName evidence="1">Uncharacterized protein</fullName>
    </submittedName>
</protein>
<keyword evidence="2" id="KW-1185">Reference proteome</keyword>
<accession>A0A502J7M0</accession>
<dbReference type="AlphaFoldDB" id="A0A502J7M0"/>
<gene>
    <name evidence="1" type="ORF">EEL30_00780</name>
</gene>
<keyword evidence="1" id="KW-0614">Plasmid</keyword>
<reference evidence="1 2" key="1">
    <citation type="submission" date="2018-11" db="EMBL/GenBank/DDBJ databases">
        <title>Phylogenetic determinants of toxin gene distribution in genomes of Brevibacillus laterosporus.</title>
        <authorList>
            <person name="Glare T.R."/>
            <person name="Durrant A."/>
            <person name="Berry C."/>
            <person name="Palma L."/>
            <person name="Ormskirk M."/>
            <person name="Cox M.O."/>
        </authorList>
    </citation>
    <scope>NUCLEOTIDE SEQUENCE [LARGE SCALE GENOMIC DNA]</scope>
    <source>
        <strain evidence="1 2">1821L</strain>
        <plasmid evidence="1 2">p1821L02</plasmid>
    </source>
</reference>
<geneLocation type="plasmid" evidence="1 2">
    <name>p1821L02</name>
</geneLocation>
<dbReference type="OrthoDB" id="2680309at2"/>
<proteinExistence type="predicted"/>
<evidence type="ECO:0000313" key="2">
    <source>
        <dbReference type="Proteomes" id="UP000319432"/>
    </source>
</evidence>
<name>A0A502J7M0_BRELA</name>